<accession>A0A834X3M8</accession>
<protein>
    <submittedName>
        <fullName evidence="1">Uncharacterized protein</fullName>
    </submittedName>
</protein>
<dbReference type="EMBL" id="JAAIUW010000003">
    <property type="protein sequence ID" value="KAF7837953.1"/>
    <property type="molecule type" value="Genomic_DNA"/>
</dbReference>
<evidence type="ECO:0000313" key="2">
    <source>
        <dbReference type="Proteomes" id="UP000634136"/>
    </source>
</evidence>
<evidence type="ECO:0000313" key="1">
    <source>
        <dbReference type="EMBL" id="KAF7837953.1"/>
    </source>
</evidence>
<dbReference type="Proteomes" id="UP000634136">
    <property type="component" value="Unassembled WGS sequence"/>
</dbReference>
<sequence length="39" mass="4448">MACVQECAEYLFVKDFQASLSFESCEENEDPLVQISTRS</sequence>
<proteinExistence type="predicted"/>
<reference evidence="1" key="1">
    <citation type="submission" date="2020-09" db="EMBL/GenBank/DDBJ databases">
        <title>Genome-Enabled Discovery of Anthraquinone Biosynthesis in Senna tora.</title>
        <authorList>
            <person name="Kang S.-H."/>
            <person name="Pandey R.P."/>
            <person name="Lee C.-M."/>
            <person name="Sim J.-S."/>
            <person name="Jeong J.-T."/>
            <person name="Choi B.-S."/>
            <person name="Jung M."/>
            <person name="Ginzburg D."/>
            <person name="Zhao K."/>
            <person name="Won S.Y."/>
            <person name="Oh T.-J."/>
            <person name="Yu Y."/>
            <person name="Kim N.-H."/>
            <person name="Lee O.R."/>
            <person name="Lee T.-H."/>
            <person name="Bashyal P."/>
            <person name="Kim T.-S."/>
            <person name="Lee W.-H."/>
            <person name="Kawkins C."/>
            <person name="Kim C.-K."/>
            <person name="Kim J.S."/>
            <person name="Ahn B.O."/>
            <person name="Rhee S.Y."/>
            <person name="Sohng J.K."/>
        </authorList>
    </citation>
    <scope>NUCLEOTIDE SEQUENCE</scope>
    <source>
        <tissue evidence="1">Leaf</tissue>
    </source>
</reference>
<gene>
    <name evidence="1" type="ORF">G2W53_006435</name>
</gene>
<organism evidence="1 2">
    <name type="scientific">Senna tora</name>
    <dbReference type="NCBI Taxonomy" id="362788"/>
    <lineage>
        <taxon>Eukaryota</taxon>
        <taxon>Viridiplantae</taxon>
        <taxon>Streptophyta</taxon>
        <taxon>Embryophyta</taxon>
        <taxon>Tracheophyta</taxon>
        <taxon>Spermatophyta</taxon>
        <taxon>Magnoliopsida</taxon>
        <taxon>eudicotyledons</taxon>
        <taxon>Gunneridae</taxon>
        <taxon>Pentapetalae</taxon>
        <taxon>rosids</taxon>
        <taxon>fabids</taxon>
        <taxon>Fabales</taxon>
        <taxon>Fabaceae</taxon>
        <taxon>Caesalpinioideae</taxon>
        <taxon>Cassia clade</taxon>
        <taxon>Senna</taxon>
    </lineage>
</organism>
<name>A0A834X3M8_9FABA</name>
<dbReference type="AlphaFoldDB" id="A0A834X3M8"/>
<keyword evidence="2" id="KW-1185">Reference proteome</keyword>
<comment type="caution">
    <text evidence="1">The sequence shown here is derived from an EMBL/GenBank/DDBJ whole genome shotgun (WGS) entry which is preliminary data.</text>
</comment>